<gene>
    <name evidence="2" type="ORF">DERYTH_LOCUS3826</name>
</gene>
<dbReference type="OrthoDB" id="2442739at2759"/>
<protein>
    <submittedName>
        <fullName evidence="2">437_t:CDS:1</fullName>
    </submittedName>
</protein>
<dbReference type="InterPro" id="IPR011989">
    <property type="entry name" value="ARM-like"/>
</dbReference>
<dbReference type="InterPro" id="IPR016024">
    <property type="entry name" value="ARM-type_fold"/>
</dbReference>
<accession>A0A9N9F9I0</accession>
<dbReference type="Gene3D" id="1.25.10.10">
    <property type="entry name" value="Leucine-rich Repeat Variant"/>
    <property type="match status" value="2"/>
</dbReference>
<feature type="region of interest" description="Disordered" evidence="1">
    <location>
        <begin position="988"/>
        <end position="1017"/>
    </location>
</feature>
<name>A0A9N9F9I0_9GLOM</name>
<dbReference type="AlphaFoldDB" id="A0A9N9F9I0"/>
<proteinExistence type="predicted"/>
<evidence type="ECO:0000313" key="2">
    <source>
        <dbReference type="EMBL" id="CAG8520090.1"/>
    </source>
</evidence>
<sequence length="1064" mass="123787">MASTGNKNEILENELSYNIRNENEFYVNICRQLKKLIDIWRQDNAKLLSTCEKILDIFTRFTEFDNKNIILNNELIPIIKLLEIHTDNNTNFLTKLLRTVSLFIESNLDTLKNFCLQGGIPIVIKFTSKSYNYETRVESAMIIQKIWDSSSHLSFETFIDCGELGYLIEPLQEDYNAHKELILIMIKGISNVLEVQNLSVKEKLCRMLVNIETLDLLAITLHNIISDKNLEIDIHAERIIHVLWFLSEGQFIETIMDHANLVTGIIKVINNILNNLDTSHKEKMIKFLIVMLDKQKQRDNNISYKILGTIFKICQYNKFFQETAAKAGIITHLLYFTKNQNFNKIALILLFKMTNAGQVCEDLLWKNNREILELYFSLLDKQEYQASALEVISKWLQEKTSEVEQIITLPENINLILKAMNTAKESSIENILKSLYIIIQSSLYVSCSLAQKNFFNGFLFWFEQYQDSAIRLKLLKILRSLCEVNPQREFIINKYKLVEAIEKISGIDPSSQVKELAKEILSQKYFIKENFNQYLIGKSCLTKGIIIDARKVWHTEFYIFNLTIDPTINILENTQCDIKIFLCTKRKKSFLLDNDIDISSFQSVQPEWFTVVENGINKSTMNPLIDDSAINDVYLEIQYPQAEIFFEKENIQPSEELKKAVDAALKDQDPHHELMKFFAKYGHFFAQKITVGQRLYRISQLTLNKMTDLQKFHEVFDGVYDITGNNVQQLTLWEEQIKQNGLDSTYFISSDGDLIQKDDLEKWKTWCIEYPHESLKIIKKSNLTPLHEIFDPTIQNSIRSVLGIGDMTTLKISERVLMTGVFQIQEPRKYYRINFGRHLKSHNYQVFGNVVNKKQQHIEGFVVNFNSENKSGFSIRIKSPKDIRNVNWSELQVIWILVGKPAEIGFYSLNTRNILILHEGRTQFTQSDKSISLGLKSLPSSSILVTSFSYPSYTLSNVEPLFIVEIRNYSNDELNLNIINYNPLDFDEDEESDRDSKNNVIDDDINNTRTNDRDSMNDDSSDTYFLQWYVISESREFIKADIVTESYEVKFINLSSIGQKMNNI</sequence>
<evidence type="ECO:0000256" key="1">
    <source>
        <dbReference type="SAM" id="MobiDB-lite"/>
    </source>
</evidence>
<dbReference type="Proteomes" id="UP000789405">
    <property type="component" value="Unassembled WGS sequence"/>
</dbReference>
<reference evidence="2" key="1">
    <citation type="submission" date="2021-06" db="EMBL/GenBank/DDBJ databases">
        <authorList>
            <person name="Kallberg Y."/>
            <person name="Tangrot J."/>
            <person name="Rosling A."/>
        </authorList>
    </citation>
    <scope>NUCLEOTIDE SEQUENCE</scope>
    <source>
        <strain evidence="2">MA453B</strain>
    </source>
</reference>
<comment type="caution">
    <text evidence="2">The sequence shown here is derived from an EMBL/GenBank/DDBJ whole genome shotgun (WGS) entry which is preliminary data.</text>
</comment>
<dbReference type="EMBL" id="CAJVPY010001394">
    <property type="protein sequence ID" value="CAG8520090.1"/>
    <property type="molecule type" value="Genomic_DNA"/>
</dbReference>
<organism evidence="2 3">
    <name type="scientific">Dentiscutata erythropus</name>
    <dbReference type="NCBI Taxonomy" id="1348616"/>
    <lineage>
        <taxon>Eukaryota</taxon>
        <taxon>Fungi</taxon>
        <taxon>Fungi incertae sedis</taxon>
        <taxon>Mucoromycota</taxon>
        <taxon>Glomeromycotina</taxon>
        <taxon>Glomeromycetes</taxon>
        <taxon>Diversisporales</taxon>
        <taxon>Gigasporaceae</taxon>
        <taxon>Dentiscutata</taxon>
    </lineage>
</organism>
<dbReference type="SUPFAM" id="SSF48371">
    <property type="entry name" value="ARM repeat"/>
    <property type="match status" value="1"/>
</dbReference>
<keyword evidence="3" id="KW-1185">Reference proteome</keyword>
<evidence type="ECO:0000313" key="3">
    <source>
        <dbReference type="Proteomes" id="UP000789405"/>
    </source>
</evidence>